<dbReference type="AlphaFoldDB" id="A0A9P7Y9M2"/>
<keyword evidence="3" id="KW-1185">Reference proteome</keyword>
<proteinExistence type="predicted"/>
<protein>
    <submittedName>
        <fullName evidence="2">Uncharacterized protein</fullName>
    </submittedName>
</protein>
<accession>A0A9P7Y9M2</accession>
<comment type="caution">
    <text evidence="2">The sequence shown here is derived from an EMBL/GenBank/DDBJ whole genome shotgun (WGS) entry which is preliminary data.</text>
</comment>
<name>A0A9P7Y9M2_9HELO</name>
<evidence type="ECO:0000313" key="2">
    <source>
        <dbReference type="EMBL" id="KAG9229883.1"/>
    </source>
</evidence>
<reference evidence="2" key="1">
    <citation type="journal article" date="2021" name="IMA Fungus">
        <title>Genomic characterization of three marine fungi, including Emericellopsis atlantica sp. nov. with signatures of a generalist lifestyle and marine biomass degradation.</title>
        <authorList>
            <person name="Hagestad O.C."/>
            <person name="Hou L."/>
            <person name="Andersen J.H."/>
            <person name="Hansen E.H."/>
            <person name="Altermark B."/>
            <person name="Li C."/>
            <person name="Kuhnert E."/>
            <person name="Cox R.J."/>
            <person name="Crous P.W."/>
            <person name="Spatafora J.W."/>
            <person name="Lail K."/>
            <person name="Amirebrahimi M."/>
            <person name="Lipzen A."/>
            <person name="Pangilinan J."/>
            <person name="Andreopoulos W."/>
            <person name="Hayes R.D."/>
            <person name="Ng V."/>
            <person name="Grigoriev I.V."/>
            <person name="Jackson S.A."/>
            <person name="Sutton T.D.S."/>
            <person name="Dobson A.D.W."/>
            <person name="Rama T."/>
        </authorList>
    </citation>
    <scope>NUCLEOTIDE SEQUENCE</scope>
    <source>
        <strain evidence="2">TRa018bII</strain>
    </source>
</reference>
<sequence>MTEVVELNKHRRSVFLDDMRMFHGDSSGAAPGLEMPRGMSTSTALLREDMGVEMEMEMHGEGDGDIYDDDSNNSIDTCHEAGGKMETCSALTTEKERAIVMEADIKIEQILQEQDDFFDWTILGIGASDPERATALRGLQTVANGRAPIYLHKQDTPHKRRVLKIKFTRDGEERRIWTFDQQLKKSFISGANRYAIARRFLKRCPDEEEETSGSAEETSTPPPSKRCRVVPPRIEDKLIASLNKPTDEKSDSEGANEETIDTPRLTPAWALRFLSSPPLQANKKSVHWVDDPVDKTKVDQKNSVRPLKGRRFSLPRNVCLYTEAKGKLIQTPTSMADELIITQENRSRCCLLPPMLPTAKLPAKRKRRDSGYEGIANTMDINHDIVPSSYLARTTRASAPPPGKRSSITSPISVATTSRAITLPTSPTKNRLELPIFTIPKNRCSQRPSPSRDYGRVYEAFADGQASDFLKQPTPPNTKNVDKYLEMLRNRNRKASSERRWK</sequence>
<organism evidence="2 3">
    <name type="scientific">Amylocarpus encephaloides</name>
    <dbReference type="NCBI Taxonomy" id="45428"/>
    <lineage>
        <taxon>Eukaryota</taxon>
        <taxon>Fungi</taxon>
        <taxon>Dikarya</taxon>
        <taxon>Ascomycota</taxon>
        <taxon>Pezizomycotina</taxon>
        <taxon>Leotiomycetes</taxon>
        <taxon>Helotiales</taxon>
        <taxon>Helotiales incertae sedis</taxon>
        <taxon>Amylocarpus</taxon>
    </lineage>
</organism>
<evidence type="ECO:0000256" key="1">
    <source>
        <dbReference type="SAM" id="MobiDB-lite"/>
    </source>
</evidence>
<feature type="region of interest" description="Disordered" evidence="1">
    <location>
        <begin position="240"/>
        <end position="259"/>
    </location>
</feature>
<evidence type="ECO:0000313" key="3">
    <source>
        <dbReference type="Proteomes" id="UP000824998"/>
    </source>
</evidence>
<gene>
    <name evidence="2" type="ORF">BJ875DRAFT_174258</name>
</gene>
<feature type="region of interest" description="Disordered" evidence="1">
    <location>
        <begin position="465"/>
        <end position="484"/>
    </location>
</feature>
<feature type="region of interest" description="Disordered" evidence="1">
    <location>
        <begin position="205"/>
        <end position="230"/>
    </location>
</feature>
<dbReference type="Proteomes" id="UP000824998">
    <property type="component" value="Unassembled WGS sequence"/>
</dbReference>
<dbReference type="EMBL" id="MU251723">
    <property type="protein sequence ID" value="KAG9229883.1"/>
    <property type="molecule type" value="Genomic_DNA"/>
</dbReference>